<dbReference type="GO" id="GO:0016740">
    <property type="term" value="F:transferase activity"/>
    <property type="evidence" value="ECO:0007669"/>
    <property type="project" value="UniProtKB-KW"/>
</dbReference>
<dbReference type="GO" id="GO:0004365">
    <property type="term" value="F:glyceraldehyde-3-phosphate dehydrogenase (NAD+) (phosphorylating) activity"/>
    <property type="evidence" value="ECO:0007669"/>
    <property type="project" value="UniProtKB-EC"/>
</dbReference>
<evidence type="ECO:0000256" key="9">
    <source>
        <dbReference type="ARBA" id="ARBA00022703"/>
    </source>
</evidence>
<organism evidence="22 23">
    <name type="scientific">Rattus norvegicus</name>
    <name type="common">Rat</name>
    <dbReference type="NCBI Taxonomy" id="10116"/>
    <lineage>
        <taxon>Eukaryota</taxon>
        <taxon>Metazoa</taxon>
        <taxon>Chordata</taxon>
        <taxon>Craniata</taxon>
        <taxon>Vertebrata</taxon>
        <taxon>Euteleostomi</taxon>
        <taxon>Mammalia</taxon>
        <taxon>Eutheria</taxon>
        <taxon>Euarchontoglires</taxon>
        <taxon>Glires</taxon>
        <taxon>Rodentia</taxon>
        <taxon>Myomorpha</taxon>
        <taxon>Muroidea</taxon>
        <taxon>Muridae</taxon>
        <taxon>Murinae</taxon>
        <taxon>Rattus</taxon>
    </lineage>
</organism>
<evidence type="ECO:0000256" key="12">
    <source>
        <dbReference type="ARBA" id="ARBA00023002"/>
    </source>
</evidence>
<keyword evidence="12" id="KW-0560">Oxidoreductase</keyword>
<evidence type="ECO:0000256" key="7">
    <source>
        <dbReference type="ARBA" id="ARBA00022490"/>
    </source>
</evidence>
<comment type="subunit">
    <text evidence="18">Homotetramer. Interacts with TPPP; the interaction is direct. Interacts (when S-nitrosylated) with SIAH1; leading to nuclear translocation. Interacts with RILPL1/GOSPEL, leading to prevent the interaction between GAPDH and SIAH1 and prevent nuclear translocation. Interacts with CHP1; the interaction increases the binding of CHP1 with microtubules. Associates with microtubules. Interacts with EIF1AD, USP25, PRKCI and WARS1. Interacts with phosphorylated RPL13A; inhibited by oxidatively-modified low-densitity lipoprotein (LDL(ox)). Component of the GAIT complex. Interacts with FKBP6; leading to inhibit GAPDH catalytic activity. Interacts with TRAF2, promoting TRAF2 ubiquitination. Interacts with TRAF3, promoting TRAF3 ubiquitination.</text>
</comment>
<comment type="pathway">
    <text evidence="4">Carbohydrate degradation; glycolysis; pyruvate from D-glyceraldehyde 3-phosphate: step 1/5.</text>
</comment>
<evidence type="ECO:0000256" key="13">
    <source>
        <dbReference type="ARBA" id="ARBA00023027"/>
    </source>
</evidence>
<dbReference type="InterPro" id="IPR020829">
    <property type="entry name" value="GlycerAld_3-P_DH_cat"/>
</dbReference>
<dbReference type="GO" id="GO:0006915">
    <property type="term" value="P:apoptotic process"/>
    <property type="evidence" value="ECO:0007669"/>
    <property type="project" value="UniProtKB-KW"/>
</dbReference>
<evidence type="ECO:0000256" key="20">
    <source>
        <dbReference type="ARBA" id="ARBA00048005"/>
    </source>
</evidence>
<evidence type="ECO:0000256" key="14">
    <source>
        <dbReference type="ARBA" id="ARBA00023152"/>
    </source>
</evidence>
<dbReference type="PANTHER" id="PTHR10836">
    <property type="entry name" value="GLYCERALDEHYDE 3-PHOSPHATE DEHYDROGENASE"/>
    <property type="match status" value="1"/>
</dbReference>
<keyword evidence="13" id="KW-0520">NAD</keyword>
<keyword evidence="10" id="KW-0702">S-nitrosylation</keyword>
<evidence type="ECO:0000256" key="10">
    <source>
        <dbReference type="ARBA" id="ARBA00022799"/>
    </source>
</evidence>
<dbReference type="GO" id="GO:0005829">
    <property type="term" value="C:cytosol"/>
    <property type="evidence" value="ECO:0007669"/>
    <property type="project" value="UniProtKB-SubCell"/>
</dbReference>
<dbReference type="GO" id="GO:0005634">
    <property type="term" value="C:nucleus"/>
    <property type="evidence" value="ECO:0007669"/>
    <property type="project" value="UniProtKB-SubCell"/>
</dbReference>
<evidence type="ECO:0000256" key="4">
    <source>
        <dbReference type="ARBA" id="ARBA00004869"/>
    </source>
</evidence>
<keyword evidence="14" id="KW-0324">Glycolysis</keyword>
<comment type="catalytic activity">
    <reaction evidence="20">
        <text>S-nitroso-L-cysteinyl-[GAPDH] + L-cysteinyl-[protein] = L-cysteinyl-[GAPDH] + S-nitroso-L-cysteinyl-[protein]</text>
        <dbReference type="Rhea" id="RHEA:66684"/>
        <dbReference type="Rhea" id="RHEA-COMP:10131"/>
        <dbReference type="Rhea" id="RHEA-COMP:17089"/>
        <dbReference type="Rhea" id="RHEA-COMP:17090"/>
        <dbReference type="Rhea" id="RHEA-COMP:17091"/>
        <dbReference type="ChEBI" id="CHEBI:29950"/>
        <dbReference type="ChEBI" id="CHEBI:149494"/>
    </reaction>
    <physiologicalReaction direction="left-to-right" evidence="20">
        <dbReference type="Rhea" id="RHEA:66685"/>
    </physiologicalReaction>
</comment>
<evidence type="ECO:0000256" key="5">
    <source>
        <dbReference type="ARBA" id="ARBA00007406"/>
    </source>
</evidence>
<dbReference type="GO" id="GO:0006417">
    <property type="term" value="P:regulation of translation"/>
    <property type="evidence" value="ECO:0007669"/>
    <property type="project" value="UniProtKB-KW"/>
</dbReference>
<evidence type="ECO:0000313" key="22">
    <source>
        <dbReference type="EMBL" id="EDM07096.1"/>
    </source>
</evidence>
<dbReference type="Gene3D" id="3.30.360.10">
    <property type="entry name" value="Dihydrodipicolinate Reductase, domain 2"/>
    <property type="match status" value="1"/>
</dbReference>
<dbReference type="InterPro" id="IPR020831">
    <property type="entry name" value="GlycerAld/Erythrose_P_DH"/>
</dbReference>
<evidence type="ECO:0000256" key="11">
    <source>
        <dbReference type="ARBA" id="ARBA00022845"/>
    </source>
</evidence>
<dbReference type="Proteomes" id="UP000234681">
    <property type="component" value="Chromosome X"/>
</dbReference>
<keyword evidence="7" id="KW-0963">Cytoplasm</keyword>
<gene>
    <name evidence="22" type="ORF">rCG_38134</name>
</gene>
<evidence type="ECO:0000256" key="18">
    <source>
        <dbReference type="ARBA" id="ARBA00046997"/>
    </source>
</evidence>
<comment type="catalytic activity">
    <reaction evidence="19">
        <text>D-glyceraldehyde 3-phosphate + phosphate + NAD(+) = (2R)-3-phospho-glyceroyl phosphate + NADH + H(+)</text>
        <dbReference type="Rhea" id="RHEA:10300"/>
        <dbReference type="ChEBI" id="CHEBI:15378"/>
        <dbReference type="ChEBI" id="CHEBI:43474"/>
        <dbReference type="ChEBI" id="CHEBI:57540"/>
        <dbReference type="ChEBI" id="CHEBI:57604"/>
        <dbReference type="ChEBI" id="CHEBI:57945"/>
        <dbReference type="ChEBI" id="CHEBI:59776"/>
        <dbReference type="EC" id="1.2.1.12"/>
    </reaction>
</comment>
<keyword evidence="15" id="KW-0206">Cytoskeleton</keyword>
<sequence>MNQTCYLNNAAKYDDIKKLVKLALRGLLRTALCYTEDQVFSNDLNDDTHFSTFDVMAGIVFNDNNLISCPPKNKMP</sequence>
<evidence type="ECO:0000256" key="8">
    <source>
        <dbReference type="ARBA" id="ARBA00022679"/>
    </source>
</evidence>
<dbReference type="Pfam" id="PF02800">
    <property type="entry name" value="Gp_dh_C"/>
    <property type="match status" value="1"/>
</dbReference>
<dbReference type="PANTHER" id="PTHR10836:SF111">
    <property type="entry name" value="GLYCERALDEHYDE-3-PHOSPHATE DEHYDROGENASE"/>
    <property type="match status" value="1"/>
</dbReference>
<evidence type="ECO:0000256" key="16">
    <source>
        <dbReference type="ARBA" id="ARBA00023242"/>
    </source>
</evidence>
<evidence type="ECO:0000256" key="15">
    <source>
        <dbReference type="ARBA" id="ARBA00023212"/>
    </source>
</evidence>
<reference evidence="22 23" key="1">
    <citation type="submission" date="2005-09" db="EMBL/GenBank/DDBJ databases">
        <authorList>
            <person name="Mural R.J."/>
            <person name="Li P.W."/>
            <person name="Adams M.D."/>
            <person name="Amanatides P.G."/>
            <person name="Baden-Tillson H."/>
            <person name="Barnstead M."/>
            <person name="Chin S.H."/>
            <person name="Dew I."/>
            <person name="Evans C.A."/>
            <person name="Ferriera S."/>
            <person name="Flanigan M."/>
            <person name="Fosler C."/>
            <person name="Glodek A."/>
            <person name="Gu Z."/>
            <person name="Holt R.A."/>
            <person name="Jennings D."/>
            <person name="Kraft C.L."/>
            <person name="Lu F."/>
            <person name="Nguyen T."/>
            <person name="Nusskern D.R."/>
            <person name="Pfannkoch C.M."/>
            <person name="Sitter C."/>
            <person name="Sutton G.G."/>
            <person name="Venter J.C."/>
            <person name="Wang Z."/>
            <person name="Woodage T."/>
            <person name="Zheng X.H."/>
            <person name="Zhong F."/>
        </authorList>
    </citation>
    <scope>NUCLEOTIDE SEQUENCE [LARGE SCALE GENOMIC DNA]</scope>
    <source>
        <strain>BN</strain>
        <strain evidence="23">Sprague-Dawley</strain>
    </source>
</reference>
<evidence type="ECO:0000259" key="21">
    <source>
        <dbReference type="Pfam" id="PF02800"/>
    </source>
</evidence>
<comment type="similarity">
    <text evidence="5">Belongs to the glyceraldehyde-3-phosphate dehydrogenase family.</text>
</comment>
<evidence type="ECO:0000313" key="23">
    <source>
        <dbReference type="Proteomes" id="UP000234681"/>
    </source>
</evidence>
<dbReference type="GO" id="GO:0005856">
    <property type="term" value="C:cytoskeleton"/>
    <property type="evidence" value="ECO:0007669"/>
    <property type="project" value="UniProtKB-SubCell"/>
</dbReference>
<keyword evidence="8" id="KW-0808">Transferase</keyword>
<keyword evidence="11" id="KW-0810">Translation regulation</keyword>
<protein>
    <recommendedName>
        <fullName evidence="6">glyceraldehyde-3-phosphate dehydrogenase (phosphorylating)</fullName>
        <ecNumber evidence="6">1.2.1.12</ecNumber>
    </recommendedName>
    <alternativeName>
        <fullName evidence="17">Peptidyl-cysteine S-nitrosylase GAPDH</fullName>
    </alternativeName>
</protein>
<evidence type="ECO:0000256" key="2">
    <source>
        <dbReference type="ARBA" id="ARBA00004245"/>
    </source>
</evidence>
<dbReference type="EMBL" id="CH473969">
    <property type="protein sequence ID" value="EDM07096.1"/>
    <property type="molecule type" value="Genomic_DNA"/>
</dbReference>
<name>A6IV84_RAT</name>
<evidence type="ECO:0000256" key="3">
    <source>
        <dbReference type="ARBA" id="ARBA00004514"/>
    </source>
</evidence>
<dbReference type="EC" id="1.2.1.12" evidence="6"/>
<keyword evidence="16" id="KW-0539">Nucleus</keyword>
<feature type="non-terminal residue" evidence="22">
    <location>
        <position position="76"/>
    </location>
</feature>
<dbReference type="AlphaFoldDB" id="A6IV84"/>
<accession>A6IV84</accession>
<evidence type="ECO:0000256" key="17">
    <source>
        <dbReference type="ARBA" id="ARBA00031890"/>
    </source>
</evidence>
<proteinExistence type="inferred from homology"/>
<evidence type="ECO:0000256" key="6">
    <source>
        <dbReference type="ARBA" id="ARBA00013119"/>
    </source>
</evidence>
<dbReference type="SUPFAM" id="SSF55347">
    <property type="entry name" value="Glyceraldehyde-3-phosphate dehydrogenase-like, C-terminal domain"/>
    <property type="match status" value="1"/>
</dbReference>
<keyword evidence="9" id="KW-0053">Apoptosis</keyword>
<evidence type="ECO:0000256" key="1">
    <source>
        <dbReference type="ARBA" id="ARBA00004123"/>
    </source>
</evidence>
<dbReference type="GO" id="GO:0006096">
    <property type="term" value="P:glycolytic process"/>
    <property type="evidence" value="ECO:0007669"/>
    <property type="project" value="UniProtKB-KW"/>
</dbReference>
<feature type="domain" description="Glyceraldehyde 3-phosphate dehydrogenase catalytic" evidence="21">
    <location>
        <begin position="4"/>
        <end position="66"/>
    </location>
</feature>
<evidence type="ECO:0000256" key="19">
    <source>
        <dbReference type="ARBA" id="ARBA00047698"/>
    </source>
</evidence>
<comment type="subcellular location">
    <subcellularLocation>
        <location evidence="2">Cytoplasm</location>
        <location evidence="2">Cytoskeleton</location>
    </subcellularLocation>
    <subcellularLocation>
        <location evidence="3">Cytoplasm</location>
        <location evidence="3">Cytosol</location>
    </subcellularLocation>
    <subcellularLocation>
        <location evidence="1">Nucleus</location>
    </subcellularLocation>
</comment>